<accession>A0A183GGJ3</accession>
<reference evidence="4" key="2">
    <citation type="submission" date="2019-09" db="UniProtKB">
        <authorList>
            <consortium name="WormBaseParasite"/>
        </authorList>
    </citation>
    <scope>IDENTIFICATION</scope>
</reference>
<accession>A0A3P8D5N9</accession>
<evidence type="ECO:0000313" key="2">
    <source>
        <dbReference type="EMBL" id="VDP26705.1"/>
    </source>
</evidence>
<dbReference type="WBParaSite" id="HPBE_0002159301-mRNA-1">
    <property type="protein sequence ID" value="HPBE_0002159301-mRNA-1"/>
    <property type="gene ID" value="HPBE_0002159301"/>
</dbReference>
<feature type="region of interest" description="Disordered" evidence="1">
    <location>
        <begin position="128"/>
        <end position="152"/>
    </location>
</feature>
<gene>
    <name evidence="2" type="ORF">HPBE_LOCUS21592</name>
</gene>
<dbReference type="EMBL" id="UZAH01033151">
    <property type="protein sequence ID" value="VDP26705.1"/>
    <property type="molecule type" value="Genomic_DNA"/>
</dbReference>
<evidence type="ECO:0000256" key="1">
    <source>
        <dbReference type="SAM" id="MobiDB-lite"/>
    </source>
</evidence>
<sequence length="209" mass="22986">MALVSEEICQESSDRCNRHHIILARPQRSVCLVLGGAIFIVPISGRYCVATVSYGTIFASVTSPWSRFLGEERSAVLSSKMMSTRDLSRVMKITVEETEAAIRKMKPGKVTGPDDLAADLWKSKSWYPPEWRKDDGQMPSSLPPTGGNPVQRRSCGEQIAYAPLARDNHSPPVEFGNVGKVLSAELLEDLLAAELEARLARSNTERRAG</sequence>
<dbReference type="Proteomes" id="UP000050761">
    <property type="component" value="Unassembled WGS sequence"/>
</dbReference>
<evidence type="ECO:0000313" key="3">
    <source>
        <dbReference type="Proteomes" id="UP000050761"/>
    </source>
</evidence>
<name>A0A183GGJ3_HELPZ</name>
<protein>
    <submittedName>
        <fullName evidence="2 4">Uncharacterized protein</fullName>
    </submittedName>
</protein>
<keyword evidence="3" id="KW-1185">Reference proteome</keyword>
<proteinExistence type="predicted"/>
<organism evidence="3 4">
    <name type="scientific">Heligmosomoides polygyrus</name>
    <name type="common">Parasitic roundworm</name>
    <dbReference type="NCBI Taxonomy" id="6339"/>
    <lineage>
        <taxon>Eukaryota</taxon>
        <taxon>Metazoa</taxon>
        <taxon>Ecdysozoa</taxon>
        <taxon>Nematoda</taxon>
        <taxon>Chromadorea</taxon>
        <taxon>Rhabditida</taxon>
        <taxon>Rhabditina</taxon>
        <taxon>Rhabditomorpha</taxon>
        <taxon>Strongyloidea</taxon>
        <taxon>Heligmosomidae</taxon>
        <taxon>Heligmosomoides</taxon>
    </lineage>
</organism>
<evidence type="ECO:0000313" key="4">
    <source>
        <dbReference type="WBParaSite" id="HPBE_0002159301-mRNA-1"/>
    </source>
</evidence>
<reference evidence="2 3" key="1">
    <citation type="submission" date="2018-11" db="EMBL/GenBank/DDBJ databases">
        <authorList>
            <consortium name="Pathogen Informatics"/>
        </authorList>
    </citation>
    <scope>NUCLEOTIDE SEQUENCE [LARGE SCALE GENOMIC DNA]</scope>
</reference>
<dbReference type="AlphaFoldDB" id="A0A183GGJ3"/>